<evidence type="ECO:0000256" key="8">
    <source>
        <dbReference type="RuleBase" id="RU363041"/>
    </source>
</evidence>
<dbReference type="Proteomes" id="UP000176377">
    <property type="component" value="Unassembled WGS sequence"/>
</dbReference>
<dbReference type="PANTHER" id="PTHR30269">
    <property type="entry name" value="TRANSMEMBRANE PROTEIN YFCA"/>
    <property type="match status" value="1"/>
</dbReference>
<feature type="transmembrane region" description="Helical" evidence="8">
    <location>
        <begin position="27"/>
        <end position="48"/>
    </location>
</feature>
<feature type="transmembrane region" description="Helical" evidence="8">
    <location>
        <begin position="189"/>
        <end position="208"/>
    </location>
</feature>
<reference evidence="9 10" key="1">
    <citation type="journal article" date="2016" name="Nat. Commun.">
        <title>Thousands of microbial genomes shed light on interconnected biogeochemical processes in an aquifer system.</title>
        <authorList>
            <person name="Anantharaman K."/>
            <person name="Brown C.T."/>
            <person name="Hug L.A."/>
            <person name="Sharon I."/>
            <person name="Castelle C.J."/>
            <person name="Probst A.J."/>
            <person name="Thomas B.C."/>
            <person name="Singh A."/>
            <person name="Wilkins M.J."/>
            <person name="Karaoz U."/>
            <person name="Brodie E.L."/>
            <person name="Williams K.H."/>
            <person name="Hubbard S.S."/>
            <person name="Banfield J.F."/>
        </authorList>
    </citation>
    <scope>NUCLEOTIDE SEQUENCE [LARGE SCALE GENOMIC DNA]</scope>
</reference>
<sequence length="240" mass="25695">MLILGIALLTFGTAIIGTIAGFGISTIMVPVLALGFPIPEVLLFVGIVHWLDGVWKIILFRREGLNIRLVLWFALPAAATSVLGALLTFKVPGEILLQIVGIGLIGYVAFLFARPAFRLARTARNEFVAGLVSGFLPGLVGVGGEIRSAFLSAFDLPKASFIFTSGVIALFIDTGRVATYFIGGTRLSGDFLFALMVAVPASLAGAWLAKRIANRIPQRLFRPLIGVLLLLVSIKFILFP</sequence>
<evidence type="ECO:0000256" key="1">
    <source>
        <dbReference type="ARBA" id="ARBA00004651"/>
    </source>
</evidence>
<gene>
    <name evidence="9" type="ORF">A2765_03365</name>
</gene>
<proteinExistence type="inferred from homology"/>
<feature type="transmembrane region" description="Helical" evidence="8">
    <location>
        <begin position="161"/>
        <end position="183"/>
    </location>
</feature>
<comment type="caution">
    <text evidence="9">The sequence shown here is derived from an EMBL/GenBank/DDBJ whole genome shotgun (WGS) entry which is preliminary data.</text>
</comment>
<dbReference type="AlphaFoldDB" id="A0A1F6DCU3"/>
<keyword evidence="6 8" id="KW-1133">Transmembrane helix</keyword>
<dbReference type="EMBL" id="MFLA01000022">
    <property type="protein sequence ID" value="OGG59236.1"/>
    <property type="molecule type" value="Genomic_DNA"/>
</dbReference>
<feature type="transmembrane region" description="Helical" evidence="8">
    <location>
        <begin position="220"/>
        <end position="239"/>
    </location>
</feature>
<keyword evidence="3" id="KW-0813">Transport</keyword>
<evidence type="ECO:0000256" key="4">
    <source>
        <dbReference type="ARBA" id="ARBA00022475"/>
    </source>
</evidence>
<keyword evidence="4 8" id="KW-1003">Cell membrane</keyword>
<evidence type="ECO:0000256" key="3">
    <source>
        <dbReference type="ARBA" id="ARBA00022448"/>
    </source>
</evidence>
<protein>
    <recommendedName>
        <fullName evidence="8">Probable membrane transporter protein</fullName>
    </recommendedName>
</protein>
<feature type="transmembrane region" description="Helical" evidence="8">
    <location>
        <begin position="95"/>
        <end position="113"/>
    </location>
</feature>
<keyword evidence="7 8" id="KW-0472">Membrane</keyword>
<dbReference type="Pfam" id="PF01925">
    <property type="entry name" value="TauE"/>
    <property type="match status" value="1"/>
</dbReference>
<comment type="similarity">
    <text evidence="2 8">Belongs to the 4-toluene sulfonate uptake permease (TSUP) (TC 2.A.102) family.</text>
</comment>
<feature type="transmembrane region" description="Helical" evidence="8">
    <location>
        <begin position="69"/>
        <end position="89"/>
    </location>
</feature>
<dbReference type="PANTHER" id="PTHR30269:SF37">
    <property type="entry name" value="MEMBRANE TRANSPORTER PROTEIN"/>
    <property type="match status" value="1"/>
</dbReference>
<dbReference type="InterPro" id="IPR002781">
    <property type="entry name" value="TM_pro_TauE-like"/>
</dbReference>
<keyword evidence="5 8" id="KW-0812">Transmembrane</keyword>
<evidence type="ECO:0000256" key="2">
    <source>
        <dbReference type="ARBA" id="ARBA00009142"/>
    </source>
</evidence>
<evidence type="ECO:0000256" key="6">
    <source>
        <dbReference type="ARBA" id="ARBA00022989"/>
    </source>
</evidence>
<comment type="subcellular location">
    <subcellularLocation>
        <location evidence="1 8">Cell membrane</location>
        <topology evidence="1 8">Multi-pass membrane protein</topology>
    </subcellularLocation>
</comment>
<dbReference type="GO" id="GO:0005886">
    <property type="term" value="C:plasma membrane"/>
    <property type="evidence" value="ECO:0007669"/>
    <property type="project" value="UniProtKB-SubCell"/>
</dbReference>
<organism evidence="9 10">
    <name type="scientific">Candidatus Kaiserbacteria bacterium RIFCSPHIGHO2_01_FULL_56_24</name>
    <dbReference type="NCBI Taxonomy" id="1798487"/>
    <lineage>
        <taxon>Bacteria</taxon>
        <taxon>Candidatus Kaiseribacteriota</taxon>
    </lineage>
</organism>
<name>A0A1F6DCU3_9BACT</name>
<dbReference type="InterPro" id="IPR052017">
    <property type="entry name" value="TSUP"/>
</dbReference>
<evidence type="ECO:0000313" key="10">
    <source>
        <dbReference type="Proteomes" id="UP000176377"/>
    </source>
</evidence>
<accession>A0A1F6DCU3</accession>
<evidence type="ECO:0000313" key="9">
    <source>
        <dbReference type="EMBL" id="OGG59236.1"/>
    </source>
</evidence>
<evidence type="ECO:0000256" key="5">
    <source>
        <dbReference type="ARBA" id="ARBA00022692"/>
    </source>
</evidence>
<evidence type="ECO:0000256" key="7">
    <source>
        <dbReference type="ARBA" id="ARBA00023136"/>
    </source>
</evidence>